<evidence type="ECO:0000256" key="1">
    <source>
        <dbReference type="ARBA" id="ARBA00004651"/>
    </source>
</evidence>
<comment type="caution">
    <text evidence="9">The sequence shown here is derived from an EMBL/GenBank/DDBJ whole genome shotgun (WGS) entry which is preliminary data.</text>
</comment>
<dbReference type="GO" id="GO:0050380">
    <property type="term" value="F:undecaprenyl-diphosphatase activity"/>
    <property type="evidence" value="ECO:0007669"/>
    <property type="project" value="UniProtKB-EC"/>
</dbReference>
<evidence type="ECO:0000313" key="9">
    <source>
        <dbReference type="EMBL" id="NIH68546.1"/>
    </source>
</evidence>
<keyword evidence="2" id="KW-1003">Cell membrane</keyword>
<feature type="transmembrane region" description="Helical" evidence="6">
    <location>
        <begin position="528"/>
        <end position="552"/>
    </location>
</feature>
<feature type="transmembrane region" description="Helical" evidence="6">
    <location>
        <begin position="145"/>
        <end position="167"/>
    </location>
</feature>
<sequence length="799" mass="82843">MDVHVLPRRQTPAAELPAAPAPPRPQRHVGDLVRVGLGLAVLGTGFLIARRGEISLVERDLFRLVNDLPTLLLPVIWLVMQMGNVVAVPTLAAGAALAGRFRLARDLAISGGLAYVAADLVKGVVQRERPIGLPVGDVLNEQVTGLGFISGHSAVAGALATAAAPYLARRPRRVVWALAWTVGLARIHVGAHLPLDVVGGIAAGWAIGSLVHWVLGVPRWDPPVARVAALLDRFGLPVADLQPARVAALSSHPFTGTVEGRPVFVKVLDPDRYERDWLFRVFRWVAVRDVKDADALAPLGQQAEHEAVAALTARQRGARVPAVLLARGDDRGAVVVQERLAGRPLDELTPAELTPELLGRVWEQVALLRRARIAHHDLVASSVLVDGDGQPWLLDFGNAEVGAGAEALAGDVAELLASLAGTTDVPVLVSAAVSALGAEAVADALPGLTPLARSAATRHQLHRRGTGLAELRAAVRAELDLPHPDRPGTLVAGTPARLAAIGSAVVVFVGLTLIAGPTGVFESVERGGWRWLGGALAFAVLGRAAMAAAVLVSVERRIALGRAFGATMSSDCASVLRGRPGGRQVASRFLEDAGVPPATAERATVRAARGAALGSALVAVAALVLGLVEGRLSQWQAPQSSLPVVLVGAGALLLVVLGQLLTRHGVRSAPGPRVLGRQAPHPPGSAPEAVRWVALTGWSAAGIALEGAALAAALHAVGADVPLLASTAVYAVLRLLWVLVPELSLPGAGEVLLLLALTSLGAPLADACAAVLLYRLLAFWLPVAGGALVIRSARHHAVR</sequence>
<dbReference type="InterPro" id="IPR022791">
    <property type="entry name" value="L-PG_synthase/AglD"/>
</dbReference>
<reference evidence="9 10" key="3">
    <citation type="submission" date="2020-02" db="EMBL/GenBank/DDBJ databases">
        <title>Sequencing the genomes of 1000 actinobacteria strains.</title>
        <authorList>
            <person name="Klenk H.-P."/>
        </authorList>
    </citation>
    <scope>NUCLEOTIDE SEQUENCE [LARGE SCALE GENOMIC DNA]</scope>
    <source>
        <strain evidence="9 10">DSM 45201</strain>
    </source>
</reference>
<dbReference type="Pfam" id="PF03706">
    <property type="entry name" value="LPG_synthase_TM"/>
    <property type="match status" value="1"/>
</dbReference>
<dbReference type="SUPFAM" id="SSF48317">
    <property type="entry name" value="Acid phosphatase/Vanadium-dependent haloperoxidase"/>
    <property type="match status" value="1"/>
</dbReference>
<keyword evidence="3 6" id="KW-0812">Transmembrane</keyword>
<feature type="transmembrane region" description="Helical" evidence="6">
    <location>
        <begin position="496"/>
        <end position="516"/>
    </location>
</feature>
<dbReference type="EMBL" id="JAAMPA010000001">
    <property type="protein sequence ID" value="NIH68546.1"/>
    <property type="molecule type" value="Genomic_DNA"/>
</dbReference>
<protein>
    <submittedName>
        <fullName evidence="9">Undecaprenyl-diphosphatase</fullName>
        <ecNumber evidence="9">3.6.1.27</ecNumber>
    </submittedName>
</protein>
<dbReference type="InterPro" id="IPR000326">
    <property type="entry name" value="PAP2/HPO"/>
</dbReference>
<evidence type="ECO:0000259" key="7">
    <source>
        <dbReference type="SMART" id="SM00014"/>
    </source>
</evidence>
<organism evidence="9 10">
    <name type="scientific">Modestobacter marinus</name>
    <dbReference type="NCBI Taxonomy" id="477641"/>
    <lineage>
        <taxon>Bacteria</taxon>
        <taxon>Bacillati</taxon>
        <taxon>Actinomycetota</taxon>
        <taxon>Actinomycetes</taxon>
        <taxon>Geodermatophilales</taxon>
        <taxon>Geodermatophilaceae</taxon>
        <taxon>Modestobacter</taxon>
    </lineage>
</organism>
<evidence type="ECO:0000313" key="8">
    <source>
        <dbReference type="EMBL" id="GGL58049.1"/>
    </source>
</evidence>
<dbReference type="EC" id="3.6.1.27" evidence="9"/>
<gene>
    <name evidence="9" type="ORF">FB380_002992</name>
    <name evidence="8" type="ORF">GCM10011589_12670</name>
</gene>
<comment type="subcellular location">
    <subcellularLocation>
        <location evidence="1">Cell membrane</location>
        <topology evidence="1">Multi-pass membrane protein</topology>
    </subcellularLocation>
</comment>
<dbReference type="EMBL" id="BMMI01000002">
    <property type="protein sequence ID" value="GGL58049.1"/>
    <property type="molecule type" value="Genomic_DNA"/>
</dbReference>
<feature type="transmembrane region" description="Helical" evidence="6">
    <location>
        <begin position="197"/>
        <end position="216"/>
    </location>
</feature>
<feature type="transmembrane region" description="Helical" evidence="6">
    <location>
        <begin position="610"/>
        <end position="628"/>
    </location>
</feature>
<dbReference type="RefSeq" id="WP_166755742.1">
    <property type="nucleotide sequence ID" value="NZ_BAABJU010000023.1"/>
</dbReference>
<feature type="transmembrane region" description="Helical" evidence="6">
    <location>
        <begin position="174"/>
        <end position="191"/>
    </location>
</feature>
<evidence type="ECO:0000256" key="4">
    <source>
        <dbReference type="ARBA" id="ARBA00022989"/>
    </source>
</evidence>
<dbReference type="Proteomes" id="UP000552836">
    <property type="component" value="Unassembled WGS sequence"/>
</dbReference>
<reference evidence="11" key="2">
    <citation type="journal article" date="2019" name="Int. J. Syst. Evol. Microbiol.">
        <title>The Global Catalogue of Microorganisms (GCM) 10K type strain sequencing project: providing services to taxonomists for standard genome sequencing and annotation.</title>
        <authorList>
            <consortium name="The Broad Institute Genomics Platform"/>
            <consortium name="The Broad Institute Genome Sequencing Center for Infectious Disease"/>
            <person name="Wu L."/>
            <person name="Ma J."/>
        </authorList>
    </citation>
    <scope>NUCLEOTIDE SEQUENCE [LARGE SCALE GENOMIC DNA]</scope>
    <source>
        <strain evidence="11">CGMCC 4.5581</strain>
    </source>
</reference>
<dbReference type="SMART" id="SM00014">
    <property type="entry name" value="acidPPc"/>
    <property type="match status" value="1"/>
</dbReference>
<feature type="transmembrane region" description="Helical" evidence="6">
    <location>
        <begin position="771"/>
        <end position="790"/>
    </location>
</feature>
<feature type="transmembrane region" description="Helical" evidence="6">
    <location>
        <begin position="640"/>
        <end position="661"/>
    </location>
</feature>
<dbReference type="InterPro" id="IPR036938">
    <property type="entry name" value="PAP2/HPO_sf"/>
</dbReference>
<evidence type="ECO:0000256" key="3">
    <source>
        <dbReference type="ARBA" id="ARBA00022692"/>
    </source>
</evidence>
<keyword evidence="11" id="KW-1185">Reference proteome</keyword>
<dbReference type="InterPro" id="IPR011009">
    <property type="entry name" value="Kinase-like_dom_sf"/>
</dbReference>
<dbReference type="CDD" id="cd01610">
    <property type="entry name" value="PAP2_like"/>
    <property type="match status" value="1"/>
</dbReference>
<feature type="transmembrane region" description="Helical" evidence="6">
    <location>
        <begin position="71"/>
        <end position="95"/>
    </location>
</feature>
<evidence type="ECO:0000256" key="6">
    <source>
        <dbReference type="SAM" id="Phobius"/>
    </source>
</evidence>
<evidence type="ECO:0000313" key="10">
    <source>
        <dbReference type="Proteomes" id="UP000552836"/>
    </source>
</evidence>
<reference evidence="8" key="4">
    <citation type="submission" date="2024-05" db="EMBL/GenBank/DDBJ databases">
        <authorList>
            <person name="Sun Q."/>
            <person name="Zhou Y."/>
        </authorList>
    </citation>
    <scope>NUCLEOTIDE SEQUENCE</scope>
    <source>
        <strain evidence="8">CGMCC 4.5581</strain>
    </source>
</reference>
<accession>A0A846LLQ3</accession>
<evidence type="ECO:0000256" key="5">
    <source>
        <dbReference type="ARBA" id="ARBA00023136"/>
    </source>
</evidence>
<keyword evidence="4 6" id="KW-1133">Transmembrane helix</keyword>
<feature type="domain" description="Phosphatidic acid phosphatase type 2/haloperoxidase" evidence="7">
    <location>
        <begin position="104"/>
        <end position="212"/>
    </location>
</feature>
<dbReference type="Gene3D" id="1.20.144.10">
    <property type="entry name" value="Phosphatidic acid phosphatase type 2/haloperoxidase"/>
    <property type="match status" value="1"/>
</dbReference>
<evidence type="ECO:0000313" key="11">
    <source>
        <dbReference type="Proteomes" id="UP000648663"/>
    </source>
</evidence>
<keyword evidence="5 6" id="KW-0472">Membrane</keyword>
<dbReference type="PANTHER" id="PTHR39087">
    <property type="entry name" value="UPF0104 MEMBRANE PROTEIN MJ1595"/>
    <property type="match status" value="1"/>
</dbReference>
<dbReference type="AlphaFoldDB" id="A0A846LLQ3"/>
<dbReference type="GO" id="GO:0005886">
    <property type="term" value="C:plasma membrane"/>
    <property type="evidence" value="ECO:0007669"/>
    <property type="project" value="UniProtKB-SubCell"/>
</dbReference>
<dbReference type="Pfam" id="PF01569">
    <property type="entry name" value="PAP2"/>
    <property type="match status" value="1"/>
</dbReference>
<dbReference type="PANTHER" id="PTHR39087:SF2">
    <property type="entry name" value="UPF0104 MEMBRANE PROTEIN MJ1595"/>
    <property type="match status" value="1"/>
</dbReference>
<proteinExistence type="predicted"/>
<dbReference type="SUPFAM" id="SSF56112">
    <property type="entry name" value="Protein kinase-like (PK-like)"/>
    <property type="match status" value="1"/>
</dbReference>
<dbReference type="Proteomes" id="UP000648663">
    <property type="component" value="Unassembled WGS sequence"/>
</dbReference>
<name>A0A846LLQ3_9ACTN</name>
<evidence type="ECO:0000256" key="2">
    <source>
        <dbReference type="ARBA" id="ARBA00022475"/>
    </source>
</evidence>
<reference evidence="8" key="1">
    <citation type="journal article" date="2014" name="Int. J. Syst. Evol. Microbiol.">
        <title>Complete genome of a new Firmicutes species belonging to the dominant human colonic microbiota ('Ruminococcus bicirculans') reveals two chromosomes and a selective capacity to utilize plant glucans.</title>
        <authorList>
            <consortium name="NISC Comparative Sequencing Program"/>
            <person name="Wegmann U."/>
            <person name="Louis P."/>
            <person name="Goesmann A."/>
            <person name="Henrissat B."/>
            <person name="Duncan S.H."/>
            <person name="Flint H.J."/>
        </authorList>
    </citation>
    <scope>NUCLEOTIDE SEQUENCE</scope>
    <source>
        <strain evidence="8">CGMCC 4.5581</strain>
    </source>
</reference>
<keyword evidence="9" id="KW-0378">Hydrolase</keyword>